<dbReference type="OrthoDB" id="9797779at2"/>
<accession>A0A4R1MKG1</accession>
<dbReference type="InterPro" id="IPR017087">
    <property type="entry name" value="UCP037004"/>
</dbReference>
<sequence length="324" mass="37685">MKEFVKPNVVISKCIEFEKCRYEGSIVNNTLVKRLKEYFVFYPLCPEVEVGLTVPRETLRLILDEKANTRLVFSKSGEDITQRMETYAKDKAIELSQMSIDGFLLKSKSPSCGVKDIKVYKSYGKAPLVPKKAKGVFAEIIGDYFNGLPIEDEGRLTNHDIREHFYTQLYTHSAFRKLKESPSMKKLVKFQSVNKYLFMAYNQSQLKNLGRLVANHQDRPLEEIMLNYEVTLRKLISTPPKPMKFVNVMLHIFGYFSNELSSKEKAYFLDLLEQYSKNQIPQSTIMAILKSWVVRFENEYLMEQSIFEPFPNDLIDLTDSGKRK</sequence>
<organism evidence="2 3">
    <name type="scientific">Natranaerovirga hydrolytica</name>
    <dbReference type="NCBI Taxonomy" id="680378"/>
    <lineage>
        <taxon>Bacteria</taxon>
        <taxon>Bacillati</taxon>
        <taxon>Bacillota</taxon>
        <taxon>Clostridia</taxon>
        <taxon>Lachnospirales</taxon>
        <taxon>Natranaerovirgaceae</taxon>
        <taxon>Natranaerovirga</taxon>
    </lineage>
</organism>
<evidence type="ECO:0000313" key="3">
    <source>
        <dbReference type="Proteomes" id="UP000294545"/>
    </source>
</evidence>
<dbReference type="InterPro" id="IPR007553">
    <property type="entry name" value="2-thiour_desulf"/>
</dbReference>
<evidence type="ECO:0000259" key="1">
    <source>
        <dbReference type="Pfam" id="PF08349"/>
    </source>
</evidence>
<dbReference type="Proteomes" id="UP000294545">
    <property type="component" value="Unassembled WGS sequence"/>
</dbReference>
<dbReference type="RefSeq" id="WP_132282218.1">
    <property type="nucleotide sequence ID" value="NZ_SMGQ01000012.1"/>
</dbReference>
<dbReference type="Pfam" id="PF04463">
    <property type="entry name" value="2-thiour_desulf"/>
    <property type="match status" value="1"/>
</dbReference>
<dbReference type="PIRSF" id="PIRSF037004">
    <property type="entry name" value="UCP037004"/>
    <property type="match status" value="1"/>
</dbReference>
<name>A0A4R1MKG1_9FIRM</name>
<dbReference type="PANTHER" id="PTHR30087:SF0">
    <property type="entry name" value="INNER MEMBRANE PROTEIN"/>
    <property type="match status" value="1"/>
</dbReference>
<dbReference type="EMBL" id="SMGQ01000012">
    <property type="protein sequence ID" value="TCK93308.1"/>
    <property type="molecule type" value="Genomic_DNA"/>
</dbReference>
<gene>
    <name evidence="2" type="ORF">EDC19_1499</name>
</gene>
<feature type="domain" description="DUF1722" evidence="1">
    <location>
        <begin position="195"/>
        <end position="311"/>
    </location>
</feature>
<dbReference type="Pfam" id="PF08349">
    <property type="entry name" value="DUF1722"/>
    <property type="match status" value="1"/>
</dbReference>
<dbReference type="InterPro" id="IPR013560">
    <property type="entry name" value="DUF1722"/>
</dbReference>
<dbReference type="AlphaFoldDB" id="A0A4R1MKG1"/>
<evidence type="ECO:0000313" key="2">
    <source>
        <dbReference type="EMBL" id="TCK93308.1"/>
    </source>
</evidence>
<comment type="caution">
    <text evidence="2">The sequence shown here is derived from an EMBL/GenBank/DDBJ whole genome shotgun (WGS) entry which is preliminary data.</text>
</comment>
<reference evidence="2 3" key="1">
    <citation type="submission" date="2019-03" db="EMBL/GenBank/DDBJ databases">
        <title>Genomic Encyclopedia of Type Strains, Phase IV (KMG-IV): sequencing the most valuable type-strain genomes for metagenomic binning, comparative biology and taxonomic classification.</title>
        <authorList>
            <person name="Goeker M."/>
        </authorList>
    </citation>
    <scope>NUCLEOTIDE SEQUENCE [LARGE SCALE GENOMIC DNA]</scope>
    <source>
        <strain evidence="2 3">DSM 24176</strain>
    </source>
</reference>
<dbReference type="PANTHER" id="PTHR30087">
    <property type="entry name" value="INNER MEMBRANE PROTEIN"/>
    <property type="match status" value="1"/>
</dbReference>
<keyword evidence="3" id="KW-1185">Reference proteome</keyword>
<proteinExistence type="predicted"/>
<protein>
    <submittedName>
        <fullName evidence="2">Uncharacterized protein YbgA (DUF1722 family)</fullName>
    </submittedName>
</protein>